<dbReference type="Pfam" id="PF01467">
    <property type="entry name" value="CTP_transf_like"/>
    <property type="match status" value="1"/>
</dbReference>
<dbReference type="InterPro" id="IPR023030">
    <property type="entry name" value="Bifunc_HldE"/>
</dbReference>
<comment type="catalytic activity">
    <reaction evidence="9 10">
        <text>D-glycero-beta-D-manno-heptose 1-phosphate + ATP + H(+) = ADP-D-glycero-beta-D-manno-heptose + diphosphate</text>
        <dbReference type="Rhea" id="RHEA:27465"/>
        <dbReference type="ChEBI" id="CHEBI:15378"/>
        <dbReference type="ChEBI" id="CHEBI:30616"/>
        <dbReference type="ChEBI" id="CHEBI:33019"/>
        <dbReference type="ChEBI" id="CHEBI:59967"/>
        <dbReference type="ChEBI" id="CHEBI:61593"/>
        <dbReference type="EC" id="2.7.7.70"/>
    </reaction>
</comment>
<dbReference type="InterPro" id="IPR011611">
    <property type="entry name" value="PfkB_dom"/>
</dbReference>
<evidence type="ECO:0000256" key="7">
    <source>
        <dbReference type="ARBA" id="ARBA00023268"/>
    </source>
</evidence>
<comment type="function">
    <text evidence="10">Catalyzes the ADP transfer from ATP to D-glycero-beta-D-manno-heptose 1-phosphate, yielding ADP-D-glycero-beta-D-manno-heptose.</text>
</comment>
<dbReference type="UniPathway" id="UPA00958"/>
<dbReference type="Pfam" id="PF00294">
    <property type="entry name" value="PfkB"/>
    <property type="match status" value="2"/>
</dbReference>
<name>A0A8J6XJI5_9CYAN</name>
<dbReference type="EC" id="2.7.1.167" evidence="10"/>
<keyword evidence="8 10" id="KW-0119">Carbohydrate metabolism</keyword>
<evidence type="ECO:0000256" key="9">
    <source>
        <dbReference type="ARBA" id="ARBA00047428"/>
    </source>
</evidence>
<comment type="catalytic activity">
    <reaction evidence="10">
        <text>D-glycero-beta-D-manno-heptose 7-phosphate + ATP = D-glycero-beta-D-manno-heptose 1,7-bisphosphate + ADP + H(+)</text>
        <dbReference type="Rhea" id="RHEA:27473"/>
        <dbReference type="ChEBI" id="CHEBI:15378"/>
        <dbReference type="ChEBI" id="CHEBI:30616"/>
        <dbReference type="ChEBI" id="CHEBI:60204"/>
        <dbReference type="ChEBI" id="CHEBI:60208"/>
        <dbReference type="ChEBI" id="CHEBI:456216"/>
        <dbReference type="EC" id="2.7.1.167"/>
    </reaction>
</comment>
<evidence type="ECO:0000256" key="5">
    <source>
        <dbReference type="ARBA" id="ARBA00022777"/>
    </source>
</evidence>
<keyword evidence="2 10" id="KW-0808">Transferase</keyword>
<dbReference type="NCBIfam" id="TIGR02199">
    <property type="entry name" value="rfaE_dom_II"/>
    <property type="match status" value="1"/>
</dbReference>
<dbReference type="SUPFAM" id="SSF52374">
    <property type="entry name" value="Nucleotidylyl transferase"/>
    <property type="match status" value="1"/>
</dbReference>
<dbReference type="EC" id="2.7.7.70" evidence="10"/>
<comment type="caution">
    <text evidence="10">Lacks conserved residue(s) required for the propagation of feature annotation.</text>
</comment>
<dbReference type="GO" id="GO:0097171">
    <property type="term" value="P:ADP-L-glycero-beta-D-manno-heptose biosynthetic process"/>
    <property type="evidence" value="ECO:0007669"/>
    <property type="project" value="UniProtKB-UniPathway"/>
</dbReference>
<dbReference type="InterPro" id="IPR029056">
    <property type="entry name" value="Ribokinase-like"/>
</dbReference>
<dbReference type="HAMAP" id="MF_01603">
    <property type="entry name" value="HldE"/>
    <property type="match status" value="1"/>
</dbReference>
<dbReference type="EMBL" id="JACXAE010000106">
    <property type="protein sequence ID" value="MBD2777159.1"/>
    <property type="molecule type" value="Genomic_DNA"/>
</dbReference>
<evidence type="ECO:0000259" key="11">
    <source>
        <dbReference type="Pfam" id="PF00294"/>
    </source>
</evidence>
<feature type="active site" evidence="10">
    <location>
        <position position="302"/>
    </location>
</feature>
<dbReference type="UniPathway" id="UPA00356">
    <property type="reaction ID" value="UER00437"/>
</dbReference>
<dbReference type="InterPro" id="IPR004821">
    <property type="entry name" value="Cyt_trans-like"/>
</dbReference>
<comment type="similarity">
    <text evidence="10">In the N-terminal section; belongs to the carbohydrate kinase PfkB family.</text>
</comment>
<dbReference type="InterPro" id="IPR002173">
    <property type="entry name" value="Carboh/pur_kinase_PfkB_CS"/>
</dbReference>
<comment type="pathway">
    <text evidence="10">Nucleotide-sugar biosynthesis; ADP-L-glycero-beta-D-manno-heptose biosynthesis; ADP-L-glycero-beta-D-manno-heptose from D-glycero-beta-D-manno-heptose 7-phosphate: step 3/4.</text>
</comment>
<evidence type="ECO:0000313" key="14">
    <source>
        <dbReference type="Proteomes" id="UP000629098"/>
    </source>
</evidence>
<dbReference type="InterPro" id="IPR014729">
    <property type="entry name" value="Rossmann-like_a/b/a_fold"/>
</dbReference>
<comment type="pathway">
    <text evidence="1">Bacterial outer membrane biogenesis; LPS core biosynthesis.</text>
</comment>
<feature type="domain" description="Carbohydrate kinase PfkB" evidence="11">
    <location>
        <begin position="261"/>
        <end position="342"/>
    </location>
</feature>
<gene>
    <name evidence="13" type="primary">rfaE2</name>
    <name evidence="10" type="synonym">hldE</name>
    <name evidence="13" type="ORF">ICL16_35230</name>
</gene>
<comment type="subunit">
    <text evidence="10">Homodimer.</text>
</comment>
<comment type="similarity">
    <text evidence="10">In the C-terminal section; belongs to the cytidylyltransferase family.</text>
</comment>
<evidence type="ECO:0000256" key="4">
    <source>
        <dbReference type="ARBA" id="ARBA00022741"/>
    </source>
</evidence>
<evidence type="ECO:0000256" key="1">
    <source>
        <dbReference type="ARBA" id="ARBA00004713"/>
    </source>
</evidence>
<evidence type="ECO:0000259" key="12">
    <source>
        <dbReference type="Pfam" id="PF01467"/>
    </source>
</evidence>
<dbReference type="RefSeq" id="WP_190836230.1">
    <property type="nucleotide sequence ID" value="NZ_CAWPPI010000106.1"/>
</dbReference>
<dbReference type="SUPFAM" id="SSF53613">
    <property type="entry name" value="Ribokinase-like"/>
    <property type="match status" value="1"/>
</dbReference>
<dbReference type="Gene3D" id="3.40.50.620">
    <property type="entry name" value="HUPs"/>
    <property type="match status" value="1"/>
</dbReference>
<dbReference type="GO" id="GO:0005829">
    <property type="term" value="C:cytosol"/>
    <property type="evidence" value="ECO:0007669"/>
    <property type="project" value="TreeGrafter"/>
</dbReference>
<keyword evidence="7 10" id="KW-0511">Multifunctional enzyme</keyword>
<keyword evidence="14" id="KW-1185">Reference proteome</keyword>
<dbReference type="GO" id="GO:0005524">
    <property type="term" value="F:ATP binding"/>
    <property type="evidence" value="ECO:0007669"/>
    <property type="project" value="UniProtKB-UniRule"/>
</dbReference>
<dbReference type="PROSITE" id="PS00583">
    <property type="entry name" value="PFKB_KINASES_1"/>
    <property type="match status" value="1"/>
</dbReference>
<feature type="region of interest" description="Ribokinase" evidence="10">
    <location>
        <begin position="1"/>
        <end position="355"/>
    </location>
</feature>
<feature type="region of interest" description="Cytidylyltransferase" evidence="10">
    <location>
        <begin position="379"/>
        <end position="512"/>
    </location>
</feature>
<dbReference type="GO" id="GO:0033786">
    <property type="term" value="F:heptose-1-phosphate adenylyltransferase activity"/>
    <property type="evidence" value="ECO:0007669"/>
    <property type="project" value="UniProtKB-UniRule"/>
</dbReference>
<comment type="caution">
    <text evidence="13">The sequence shown here is derived from an EMBL/GenBank/DDBJ whole genome shotgun (WGS) entry which is preliminary data.</text>
</comment>
<dbReference type="Gene3D" id="3.40.1190.20">
    <property type="match status" value="2"/>
</dbReference>
<reference evidence="13" key="1">
    <citation type="submission" date="2020-09" db="EMBL/GenBank/DDBJ databases">
        <title>Iningainema tapete sp. nov. (Scytonemataceae, Cyanobacteria) from greenhouses in central Florida (USA) produces two types of nodularin with biosynthetic potential for microcystin-LR and anabaenopeptins.</title>
        <authorList>
            <person name="Berthold D.E."/>
            <person name="Lefler F.W."/>
            <person name="Huang I.-S."/>
            <person name="Abdulla H."/>
            <person name="Zimba P.V."/>
            <person name="Laughinghouse H.D. IV."/>
        </authorList>
    </citation>
    <scope>NUCLEOTIDE SEQUENCE</scope>
    <source>
        <strain evidence="13">BLCCT55</strain>
    </source>
</reference>
<dbReference type="NCBIfam" id="TIGR00125">
    <property type="entry name" value="cyt_tran_rel"/>
    <property type="match status" value="1"/>
</dbReference>
<protein>
    <recommendedName>
        <fullName evidence="10">Bifunctional protein HldE</fullName>
    </recommendedName>
    <domain>
        <recommendedName>
            <fullName evidence="10">D-beta-D-heptose 7-phosphate kinase</fullName>
            <ecNumber evidence="10">2.7.1.167</ecNumber>
        </recommendedName>
        <alternativeName>
            <fullName evidence="10">D-beta-D-heptose 7-phosphotransferase</fullName>
        </alternativeName>
        <alternativeName>
            <fullName evidence="10">D-glycero-beta-D-manno-heptose-7-phosphate kinase</fullName>
        </alternativeName>
    </domain>
    <domain>
        <recommendedName>
            <fullName evidence="10">D-beta-D-heptose 1-phosphate adenylyltransferase</fullName>
            <ecNumber evidence="10">2.7.7.70</ecNumber>
        </recommendedName>
        <alternativeName>
            <fullName evidence="10">D-glycero-beta-D-manno-heptose 1-phosphate adenylyltransferase</fullName>
        </alternativeName>
    </domain>
</protein>
<dbReference type="PANTHER" id="PTHR46969:SF1">
    <property type="entry name" value="BIFUNCTIONAL PROTEIN HLDE"/>
    <property type="match status" value="1"/>
</dbReference>
<keyword evidence="5 10" id="KW-0418">Kinase</keyword>
<comment type="function">
    <text evidence="10">Catalyzes the phosphorylation of D-glycero-D-manno-heptose 7-phosphate at the C-1 position to selectively form D-glycero-beta-D-manno-heptose-1,7-bisphosphate.</text>
</comment>
<keyword evidence="6 10" id="KW-0067">ATP-binding</keyword>
<evidence type="ECO:0000256" key="10">
    <source>
        <dbReference type="HAMAP-Rule" id="MF_01603"/>
    </source>
</evidence>
<feature type="domain" description="Carbohydrate kinase PfkB" evidence="11">
    <location>
        <begin position="15"/>
        <end position="205"/>
    </location>
</feature>
<dbReference type="AlphaFoldDB" id="A0A8J6XJI5"/>
<proteinExistence type="inferred from homology"/>
<feature type="domain" description="Cytidyltransferase-like" evidence="12">
    <location>
        <begin position="379"/>
        <end position="504"/>
    </location>
</feature>
<evidence type="ECO:0000256" key="6">
    <source>
        <dbReference type="ARBA" id="ARBA00022840"/>
    </source>
</evidence>
<dbReference type="InterPro" id="IPR011914">
    <property type="entry name" value="RfaE_dom_II"/>
</dbReference>
<dbReference type="GO" id="GO:0016773">
    <property type="term" value="F:phosphotransferase activity, alcohol group as acceptor"/>
    <property type="evidence" value="ECO:0007669"/>
    <property type="project" value="InterPro"/>
</dbReference>
<evidence type="ECO:0000256" key="3">
    <source>
        <dbReference type="ARBA" id="ARBA00022695"/>
    </source>
</evidence>
<dbReference type="GO" id="GO:0033785">
    <property type="term" value="F:heptose 7-phosphate kinase activity"/>
    <property type="evidence" value="ECO:0007669"/>
    <property type="project" value="UniProtKB-UniRule"/>
</dbReference>
<sequence length="512" mass="55252">MKSELALLDTIANLKVIVIGEAMLDGYISGKSDRLCPEAPVPVVTVNNRLYVPGGAANTALNVQSLGGNVKFLSVIGDDWEGSQLRQALLDRGVSTEYILSQPDRQTLTKQRVMAAGQILVRFDSGTTDPIGDRTEQLLIDKLKLLFSECDAVIVSDYAYGILTKNVINELAQLQHSNPRVLVVDSKNLTAYSHLGATAVKPNYEQVVQLIPNPSLPNPSLPPLHKGGLSNPLMPPLHKGGLGGFRANQIAPYGEKLLDITGAKIAAVTLDAEGAIIFERSRSPHRTYAQPTIQSRTTGAGDTFTSALTLALAAGATTALAADFAAAAAAVVVAKDGTTACSTEELRQFLSPSQKYIPNCNELVSRITAYRNAQQKIVFTNGCFDILHPGHVWYLQQAKALGDILIIGVNSDDSIRRIKGSTRPINPLEDRLQVLEGLGCVNHLVAFDEDTPCNLISLICPDIYVKGGDYTRETLPEAPLVEQFGGVVEILPFVENRSTTRIIERINKLNLL</sequence>
<keyword evidence="4 10" id="KW-0547">Nucleotide-binding</keyword>
<evidence type="ECO:0000313" key="13">
    <source>
        <dbReference type="EMBL" id="MBD2777159.1"/>
    </source>
</evidence>
<dbReference type="Proteomes" id="UP000629098">
    <property type="component" value="Unassembled WGS sequence"/>
</dbReference>
<accession>A0A8J6XJI5</accession>
<dbReference type="PANTHER" id="PTHR46969">
    <property type="entry name" value="BIFUNCTIONAL PROTEIN HLDE"/>
    <property type="match status" value="1"/>
</dbReference>
<organism evidence="13 14">
    <name type="scientific">Iningainema tapete BLCC-T55</name>
    <dbReference type="NCBI Taxonomy" id="2748662"/>
    <lineage>
        <taxon>Bacteria</taxon>
        <taxon>Bacillati</taxon>
        <taxon>Cyanobacteriota</taxon>
        <taxon>Cyanophyceae</taxon>
        <taxon>Nostocales</taxon>
        <taxon>Scytonemataceae</taxon>
        <taxon>Iningainema tapete</taxon>
    </lineage>
</organism>
<evidence type="ECO:0000256" key="2">
    <source>
        <dbReference type="ARBA" id="ARBA00022679"/>
    </source>
</evidence>
<dbReference type="GO" id="GO:0009244">
    <property type="term" value="P:lipopolysaccharide core region biosynthetic process"/>
    <property type="evidence" value="ECO:0007669"/>
    <property type="project" value="UniProtKB-UniPathway"/>
</dbReference>
<keyword evidence="3 10" id="KW-0548">Nucleotidyltransferase</keyword>
<evidence type="ECO:0000256" key="8">
    <source>
        <dbReference type="ARBA" id="ARBA00023277"/>
    </source>
</evidence>
<comment type="pathway">
    <text evidence="10">Nucleotide-sugar biosynthesis; ADP-L-glycero-beta-D-manno-heptose biosynthesis; ADP-L-glycero-beta-D-manno-heptose from D-glycero-beta-D-manno-heptose 7-phosphate: step 1/4.</text>
</comment>